<dbReference type="EMBL" id="JH226132">
    <property type="protein sequence ID" value="EHY55510.1"/>
    <property type="molecule type" value="Genomic_DNA"/>
</dbReference>
<dbReference type="InParanoid" id="H6BTT3"/>
<evidence type="ECO:0000313" key="3">
    <source>
        <dbReference type="Proteomes" id="UP000007304"/>
    </source>
</evidence>
<proteinExistence type="predicted"/>
<keyword evidence="3" id="KW-1185">Reference proteome</keyword>
<dbReference type="STRING" id="858893.H6BTT3"/>
<gene>
    <name evidence="2" type="ORF">HMPREF1120_03644</name>
</gene>
<feature type="compositionally biased region" description="Low complexity" evidence="1">
    <location>
        <begin position="396"/>
        <end position="405"/>
    </location>
</feature>
<dbReference type="RefSeq" id="XP_009155971.1">
    <property type="nucleotide sequence ID" value="XM_009157723.1"/>
</dbReference>
<feature type="compositionally biased region" description="Polar residues" evidence="1">
    <location>
        <begin position="352"/>
        <end position="382"/>
    </location>
</feature>
<evidence type="ECO:0000313" key="2">
    <source>
        <dbReference type="EMBL" id="EHY55510.1"/>
    </source>
</evidence>
<dbReference type="OrthoDB" id="5417895at2759"/>
<dbReference type="HOGENOM" id="CLU_005936_0_0_1"/>
<protein>
    <submittedName>
        <fullName evidence="2">Uncharacterized protein</fullName>
    </submittedName>
</protein>
<sequence>MGRRPDALIAQYFARGAKIGDASNRYEYTCSRCGAHFPKGRRETLNAHLTKKCPSVSEAERIEIGWRLLDLPAPNEDNIRQKGATVNPGSGTSSMVASSSSTTIAQDVQRQQQQQQQQQNFNGLNVLAEASRQVGGNNSSGYTPADQAQTAIVHANEDADTTTAVYHSSPRQSQSHQQPEAQQHGLPLDPQLSEDAFTQQLLLHADGMSGVARNNDFSTLATSPLPPTTTAASSTTASFPGLYSFTSLNNHDQLHAVTTQGQEFTTSSLTSTHPSPDLSSIAASANATLAGHMTEENGNGNDISMTDHDVSEALLEELREQTQALPQTSTSLTWAPTTLLGPHAMDVEHSSSDQTHTDIQPDQQQNPTNGIEAQVSTTTTVPGTRLLLPAGPIPTNSNSNSNSNSTLGASRPTSTTTHFVAETGTLAKVQKPKVRGRFDDTRRKKVRELRKLGACLRCRMLKKTCSPGTPCQTCAAVETPRVWKHCCVRTKLVDAFPLYFNLIYGGVLHKRLEHLKQRSETLYDSNAHLVAWYIPEQKIRLRVQKRKLKQADNETNGNGPAGAAALQSSLLVANPEYQQDNSNNIIFHIHTEDVNVFDVDQLLRPLREHIIAQEKSDVIKSTVAVAQALQTGAISMNGNNNDTTTASPPSIFSVEKNDNLLDRVIELWTATALLTNPEVRPNFMLEQDNTDPNHNNNNHNHTPAAANGAQSSDSGSGTDDGGIMVEGDAYAHSRALMTLQLQAAVEKRADKLARVVMNHLEQRLLERNRNRNQSVEIVLVAFILLNCAERMCWLYRVWASEQDAQAKSGQLAPTAPTTTTISTSIPGPWPLYKPAGDFADKGEYFAGIIHLLLNLRQFEPSVTVDPTSGFLAPKDPNDTALAAWLNNSFITRDWVLEATKKGTAVADPEHCTSLDGTLCARLL</sequence>
<evidence type="ECO:0000256" key="1">
    <source>
        <dbReference type="SAM" id="MobiDB-lite"/>
    </source>
</evidence>
<name>H6BTT3_EXODN</name>
<organism evidence="2 3">
    <name type="scientific">Exophiala dermatitidis (strain ATCC 34100 / CBS 525.76 / NIH/UT8656)</name>
    <name type="common">Black yeast</name>
    <name type="synonym">Wangiella dermatitidis</name>
    <dbReference type="NCBI Taxonomy" id="858893"/>
    <lineage>
        <taxon>Eukaryota</taxon>
        <taxon>Fungi</taxon>
        <taxon>Dikarya</taxon>
        <taxon>Ascomycota</taxon>
        <taxon>Pezizomycotina</taxon>
        <taxon>Eurotiomycetes</taxon>
        <taxon>Chaetothyriomycetidae</taxon>
        <taxon>Chaetothyriales</taxon>
        <taxon>Herpotrichiellaceae</taxon>
        <taxon>Exophiala</taxon>
    </lineage>
</organism>
<feature type="compositionally biased region" description="Low complexity" evidence="1">
    <location>
        <begin position="90"/>
        <end position="119"/>
    </location>
</feature>
<dbReference type="GeneID" id="20308283"/>
<feature type="region of interest" description="Disordered" evidence="1">
    <location>
        <begin position="344"/>
        <end position="414"/>
    </location>
</feature>
<feature type="region of interest" description="Disordered" evidence="1">
    <location>
        <begin position="74"/>
        <end position="119"/>
    </location>
</feature>
<feature type="region of interest" description="Disordered" evidence="1">
    <location>
        <begin position="161"/>
        <end position="189"/>
    </location>
</feature>
<dbReference type="PANTHER" id="PTHR35392:SF2">
    <property type="entry name" value="ZN(II)2CYS6 TRANSCRIPTION FACTOR (EUROFUNG)"/>
    <property type="match status" value="1"/>
</dbReference>
<dbReference type="AlphaFoldDB" id="H6BTT3"/>
<accession>H6BTT3</accession>
<feature type="region of interest" description="Disordered" evidence="1">
    <location>
        <begin position="683"/>
        <end position="725"/>
    </location>
</feature>
<dbReference type="eggNOG" id="ENOG502SJ77">
    <property type="taxonomic scope" value="Eukaryota"/>
</dbReference>
<dbReference type="OMA" id="IVHANED"/>
<dbReference type="Proteomes" id="UP000007304">
    <property type="component" value="Unassembled WGS sequence"/>
</dbReference>
<reference evidence="2" key="1">
    <citation type="submission" date="2011-07" db="EMBL/GenBank/DDBJ databases">
        <title>The Genome Sequence of Exophiala (Wangiella) dermatitidis NIH/UT8656.</title>
        <authorList>
            <consortium name="The Broad Institute Genome Sequencing Platform"/>
            <person name="Cuomo C."/>
            <person name="Wang Z."/>
            <person name="Hunicke-Smith S."/>
            <person name="Szanislo P.J."/>
            <person name="Earl A."/>
            <person name="Young S.K."/>
            <person name="Zeng Q."/>
            <person name="Gargeya S."/>
            <person name="Fitzgerald M."/>
            <person name="Haas B."/>
            <person name="Abouelleil A."/>
            <person name="Alvarado L."/>
            <person name="Arachchi H.M."/>
            <person name="Berlin A."/>
            <person name="Brown A."/>
            <person name="Chapman S.B."/>
            <person name="Chen Z."/>
            <person name="Dunbar C."/>
            <person name="Freedman E."/>
            <person name="Gearin G."/>
            <person name="Gellesch M."/>
            <person name="Goldberg J."/>
            <person name="Griggs A."/>
            <person name="Gujja S."/>
            <person name="Heiman D."/>
            <person name="Howarth C."/>
            <person name="Larson L."/>
            <person name="Lui A."/>
            <person name="MacDonald P.J.P."/>
            <person name="Montmayeur A."/>
            <person name="Murphy C."/>
            <person name="Neiman D."/>
            <person name="Pearson M."/>
            <person name="Priest M."/>
            <person name="Roberts A."/>
            <person name="Saif S."/>
            <person name="Shea T."/>
            <person name="Shenoy N."/>
            <person name="Sisk P."/>
            <person name="Stolte C."/>
            <person name="Sykes S."/>
            <person name="Wortman J."/>
            <person name="Nusbaum C."/>
            <person name="Birren B."/>
        </authorList>
    </citation>
    <scope>NUCLEOTIDE SEQUENCE</scope>
    <source>
        <strain evidence="2">NIH/UT8656</strain>
    </source>
</reference>
<dbReference type="InterPro" id="IPR052973">
    <property type="entry name" value="Fungal_sec-metab_reg_TF"/>
</dbReference>
<feature type="compositionally biased region" description="Low complexity" evidence="1">
    <location>
        <begin position="690"/>
        <end position="717"/>
    </location>
</feature>
<dbReference type="PANTHER" id="PTHR35392">
    <property type="entry name" value="ZN(II)2CYS6 TRANSCRIPTION FACTOR (EUROFUNG)-RELATED-RELATED"/>
    <property type="match status" value="1"/>
</dbReference>
<dbReference type="VEuPathDB" id="FungiDB:HMPREF1120_03644"/>
<feature type="compositionally biased region" description="Low complexity" evidence="1">
    <location>
        <begin position="167"/>
        <end position="184"/>
    </location>
</feature>